<comment type="subcellular location">
    <subcellularLocation>
        <location evidence="1">Cell membrane</location>
        <topology evidence="1">Multi-pass membrane protein</topology>
    </subcellularLocation>
</comment>
<feature type="transmembrane region" description="Helical" evidence="6">
    <location>
        <begin position="42"/>
        <end position="63"/>
    </location>
</feature>
<feature type="transmembrane region" description="Helical" evidence="6">
    <location>
        <begin position="218"/>
        <end position="242"/>
    </location>
</feature>
<comment type="caution">
    <text evidence="7">The sequence shown here is derived from an EMBL/GenBank/DDBJ whole genome shotgun (WGS) entry which is preliminary data.</text>
</comment>
<accession>A0A7C5U8P9</accession>
<dbReference type="AlphaFoldDB" id="A0A7C5U8P9"/>
<evidence type="ECO:0008006" key="8">
    <source>
        <dbReference type="Google" id="ProtNLM"/>
    </source>
</evidence>
<evidence type="ECO:0000256" key="5">
    <source>
        <dbReference type="ARBA" id="ARBA00023136"/>
    </source>
</evidence>
<feature type="transmembrane region" description="Helical" evidence="6">
    <location>
        <begin position="149"/>
        <end position="172"/>
    </location>
</feature>
<dbReference type="Pfam" id="PF03706">
    <property type="entry name" value="LPG_synthase_TM"/>
    <property type="match status" value="1"/>
</dbReference>
<evidence type="ECO:0000313" key="7">
    <source>
        <dbReference type="EMBL" id="HHR41069.1"/>
    </source>
</evidence>
<protein>
    <recommendedName>
        <fullName evidence="8">Flippase-like domain-containing protein</fullName>
    </recommendedName>
</protein>
<keyword evidence="2" id="KW-1003">Cell membrane</keyword>
<evidence type="ECO:0000256" key="1">
    <source>
        <dbReference type="ARBA" id="ARBA00004651"/>
    </source>
</evidence>
<evidence type="ECO:0000256" key="2">
    <source>
        <dbReference type="ARBA" id="ARBA00022475"/>
    </source>
</evidence>
<organism evidence="7">
    <name type="scientific">Caldiarchaeum subterraneum</name>
    <dbReference type="NCBI Taxonomy" id="311458"/>
    <lineage>
        <taxon>Archaea</taxon>
        <taxon>Nitrososphaerota</taxon>
        <taxon>Candidatus Caldarchaeales</taxon>
        <taxon>Candidatus Caldarchaeaceae</taxon>
        <taxon>Candidatus Caldarchaeum</taxon>
    </lineage>
</organism>
<keyword evidence="4 6" id="KW-1133">Transmembrane helix</keyword>
<gene>
    <name evidence="7" type="ORF">ENM42_04480</name>
</gene>
<dbReference type="PANTHER" id="PTHR37693">
    <property type="entry name" value="PHOSPHATIDYLGLYCEROL LYSYLTRANSFERASE"/>
    <property type="match status" value="1"/>
</dbReference>
<dbReference type="EMBL" id="DRXS01000243">
    <property type="protein sequence ID" value="HHR41069.1"/>
    <property type="molecule type" value="Genomic_DNA"/>
</dbReference>
<dbReference type="PANTHER" id="PTHR37693:SF1">
    <property type="entry name" value="INTEGRAL MEMBRANE PROTEIN"/>
    <property type="match status" value="1"/>
</dbReference>
<evidence type="ECO:0000256" key="4">
    <source>
        <dbReference type="ARBA" id="ARBA00022989"/>
    </source>
</evidence>
<evidence type="ECO:0000256" key="3">
    <source>
        <dbReference type="ARBA" id="ARBA00022692"/>
    </source>
</evidence>
<proteinExistence type="predicted"/>
<name>A0A7C5U8P9_CALS0</name>
<dbReference type="InterPro" id="IPR022791">
    <property type="entry name" value="L-PG_synthase/AglD"/>
</dbReference>
<evidence type="ECO:0000256" key="6">
    <source>
        <dbReference type="SAM" id="Phobius"/>
    </source>
</evidence>
<dbReference type="GO" id="GO:0005886">
    <property type="term" value="C:plasma membrane"/>
    <property type="evidence" value="ECO:0007669"/>
    <property type="project" value="UniProtKB-SubCell"/>
</dbReference>
<keyword evidence="5 6" id="KW-0472">Membrane</keyword>
<reference evidence="7" key="1">
    <citation type="journal article" date="2020" name="mSystems">
        <title>Genome- and Community-Level Interaction Insights into Carbon Utilization and Element Cycling Functions of Hydrothermarchaeota in Hydrothermal Sediment.</title>
        <authorList>
            <person name="Zhou Z."/>
            <person name="Liu Y."/>
            <person name="Xu W."/>
            <person name="Pan J."/>
            <person name="Luo Z.H."/>
            <person name="Li M."/>
        </authorList>
    </citation>
    <scope>NUCLEOTIDE SEQUENCE [LARGE SCALE GENOMIC DNA]</scope>
    <source>
        <strain evidence="7">SpSt-1084</strain>
    </source>
</reference>
<sequence length="332" mass="36630">MSTGIRAVRWSLIGLAASLAVVLVIMRLFNVPLTAILEAPRALLFVSVLLCVMRLLAQGFRFYMLVKRHSLVRLGLGEALMVRSVSEFFALTTVPFIADESVRLMILVQRGEKTVTAFWIAFSELILDVAVTAPIAVSSGIMAFVHGDVYLAAVLMVLPLIQLSLTTLLILLPRLRKTHSLNIANRISIPRRFLEPLKRFSGESNNFLKNFVSSRGRVNTVVLTALTTVVMTLPAVTLYLVYSMTVDVGFVEALLAFHAGNVLGALPVTVGGAGLTEAGTFLFSSRVLRITSIEAVVLWRVLTYYLTLLITGLMFVFYALLSIRRFPNREKP</sequence>
<feature type="transmembrane region" description="Helical" evidence="6">
    <location>
        <begin position="115"/>
        <end position="137"/>
    </location>
</feature>
<feature type="transmembrane region" description="Helical" evidence="6">
    <location>
        <begin position="12"/>
        <end position="30"/>
    </location>
</feature>
<keyword evidence="3 6" id="KW-0812">Transmembrane</keyword>
<feature type="transmembrane region" description="Helical" evidence="6">
    <location>
        <begin position="302"/>
        <end position="321"/>
    </location>
</feature>